<dbReference type="Proteomes" id="UP000238479">
    <property type="component" value="Chromosome 2"/>
</dbReference>
<dbReference type="Gramene" id="PRQ51945">
    <property type="protein sequence ID" value="PRQ51945"/>
    <property type="gene ID" value="RchiOBHm_Chr2g0150091"/>
</dbReference>
<gene>
    <name evidence="2" type="ORF">RchiOBHm_Chr2g0150091</name>
</gene>
<dbReference type="EMBL" id="PDCK01000040">
    <property type="protein sequence ID" value="PRQ51945.1"/>
    <property type="molecule type" value="Genomic_DNA"/>
</dbReference>
<proteinExistence type="predicted"/>
<accession>A0A2P6RZV5</accession>
<evidence type="ECO:0000313" key="2">
    <source>
        <dbReference type="EMBL" id="PRQ51945.1"/>
    </source>
</evidence>
<reference evidence="2 3" key="1">
    <citation type="journal article" date="2018" name="Nat. Genet.">
        <title>The Rosa genome provides new insights in the design of modern roses.</title>
        <authorList>
            <person name="Bendahmane M."/>
        </authorList>
    </citation>
    <scope>NUCLEOTIDE SEQUENCE [LARGE SCALE GENOMIC DNA]</scope>
    <source>
        <strain evidence="3">cv. Old Blush</strain>
    </source>
</reference>
<keyword evidence="1" id="KW-0812">Transmembrane</keyword>
<keyword evidence="3" id="KW-1185">Reference proteome</keyword>
<name>A0A2P6RZV5_ROSCH</name>
<organism evidence="2 3">
    <name type="scientific">Rosa chinensis</name>
    <name type="common">China rose</name>
    <dbReference type="NCBI Taxonomy" id="74649"/>
    <lineage>
        <taxon>Eukaryota</taxon>
        <taxon>Viridiplantae</taxon>
        <taxon>Streptophyta</taxon>
        <taxon>Embryophyta</taxon>
        <taxon>Tracheophyta</taxon>
        <taxon>Spermatophyta</taxon>
        <taxon>Magnoliopsida</taxon>
        <taxon>eudicotyledons</taxon>
        <taxon>Gunneridae</taxon>
        <taxon>Pentapetalae</taxon>
        <taxon>rosids</taxon>
        <taxon>fabids</taxon>
        <taxon>Rosales</taxon>
        <taxon>Rosaceae</taxon>
        <taxon>Rosoideae</taxon>
        <taxon>Rosoideae incertae sedis</taxon>
        <taxon>Rosa</taxon>
    </lineage>
</organism>
<feature type="transmembrane region" description="Helical" evidence="1">
    <location>
        <begin position="28"/>
        <end position="53"/>
    </location>
</feature>
<keyword evidence="1" id="KW-1133">Transmembrane helix</keyword>
<evidence type="ECO:0000256" key="1">
    <source>
        <dbReference type="SAM" id="Phobius"/>
    </source>
</evidence>
<keyword evidence="1" id="KW-0472">Membrane</keyword>
<sequence>MQDGVEVNLSRLITQTYKLAEECVKTNYYGPITSCLVACNLNYLAFFICYLVCR</sequence>
<comment type="caution">
    <text evidence="2">The sequence shown here is derived from an EMBL/GenBank/DDBJ whole genome shotgun (WGS) entry which is preliminary data.</text>
</comment>
<dbReference type="AlphaFoldDB" id="A0A2P6RZV5"/>
<evidence type="ECO:0000313" key="3">
    <source>
        <dbReference type="Proteomes" id="UP000238479"/>
    </source>
</evidence>
<protein>
    <submittedName>
        <fullName evidence="2">Uncharacterized protein</fullName>
    </submittedName>
</protein>